<evidence type="ECO:0000256" key="3">
    <source>
        <dbReference type="ARBA" id="ARBA00022840"/>
    </source>
</evidence>
<evidence type="ECO:0000313" key="8">
    <source>
        <dbReference type="EMBL" id="TDO99948.1"/>
    </source>
</evidence>
<dbReference type="InterPro" id="IPR045269">
    <property type="entry name" value="Atg1-like"/>
</dbReference>
<dbReference type="PANTHER" id="PTHR24348">
    <property type="entry name" value="SERINE/THREONINE-PROTEIN KINASE UNC-51-RELATED"/>
    <property type="match status" value="1"/>
</dbReference>
<gene>
    <name evidence="8" type="ORF">DFP79_0961</name>
</gene>
<dbReference type="OrthoDB" id="9801841at2"/>
<dbReference type="InterPro" id="IPR029787">
    <property type="entry name" value="Nucleotide_cyclase"/>
</dbReference>
<name>A0A4R6MDX0_9GAMM</name>
<dbReference type="Gene3D" id="1.10.510.10">
    <property type="entry name" value="Transferase(Phosphotransferase) domain 1"/>
    <property type="match status" value="1"/>
</dbReference>
<evidence type="ECO:0000256" key="2">
    <source>
        <dbReference type="ARBA" id="ARBA00022741"/>
    </source>
</evidence>
<dbReference type="GO" id="GO:0005524">
    <property type="term" value="F:ATP binding"/>
    <property type="evidence" value="ECO:0007669"/>
    <property type="project" value="UniProtKB-UniRule"/>
</dbReference>
<dbReference type="PANTHER" id="PTHR24348:SF70">
    <property type="entry name" value="PROTEIN KINASE DOMAIN CONTAINING PROTEIN"/>
    <property type="match status" value="1"/>
</dbReference>
<dbReference type="InterPro" id="IPR000719">
    <property type="entry name" value="Prot_kinase_dom"/>
</dbReference>
<dbReference type="CDD" id="cd14014">
    <property type="entry name" value="STKc_PknB_like"/>
    <property type="match status" value="1"/>
</dbReference>
<feature type="domain" description="Protein kinase" evidence="7">
    <location>
        <begin position="17"/>
        <end position="289"/>
    </location>
</feature>
<dbReference type="PROSITE" id="PS00107">
    <property type="entry name" value="PROTEIN_KINASE_ATP"/>
    <property type="match status" value="1"/>
</dbReference>
<dbReference type="GO" id="GO:0004674">
    <property type="term" value="F:protein serine/threonine kinase activity"/>
    <property type="evidence" value="ECO:0007669"/>
    <property type="project" value="InterPro"/>
</dbReference>
<organism evidence="8 9">
    <name type="scientific">Marinomonas balearica</name>
    <dbReference type="NCBI Taxonomy" id="491947"/>
    <lineage>
        <taxon>Bacteria</taxon>
        <taxon>Pseudomonadati</taxon>
        <taxon>Pseudomonadota</taxon>
        <taxon>Gammaproteobacteria</taxon>
        <taxon>Oceanospirillales</taxon>
        <taxon>Oceanospirillaceae</taxon>
        <taxon>Marinomonas</taxon>
    </lineage>
</organism>
<dbReference type="PROSITE" id="PS00108">
    <property type="entry name" value="PROTEIN_KINASE_ST"/>
    <property type="match status" value="1"/>
</dbReference>
<dbReference type="RefSeq" id="WP_133502771.1">
    <property type="nucleotide sequence ID" value="NZ_SNXC01000009.1"/>
</dbReference>
<dbReference type="Gene3D" id="1.25.40.10">
    <property type="entry name" value="Tetratricopeptide repeat domain"/>
    <property type="match status" value="1"/>
</dbReference>
<dbReference type="GO" id="GO:0005737">
    <property type="term" value="C:cytoplasm"/>
    <property type="evidence" value="ECO:0007669"/>
    <property type="project" value="TreeGrafter"/>
</dbReference>
<feature type="region of interest" description="Disordered" evidence="6">
    <location>
        <begin position="752"/>
        <end position="774"/>
    </location>
</feature>
<feature type="coiled-coil region" evidence="5">
    <location>
        <begin position="1191"/>
        <end position="1254"/>
    </location>
</feature>
<dbReference type="Proteomes" id="UP000294656">
    <property type="component" value="Unassembled WGS sequence"/>
</dbReference>
<evidence type="ECO:0000313" key="9">
    <source>
        <dbReference type="Proteomes" id="UP000294656"/>
    </source>
</evidence>
<comment type="subcellular location">
    <subcellularLocation>
        <location evidence="1">Membrane</location>
        <topology evidence="1">Single-pass membrane protein</topology>
    </subcellularLocation>
</comment>
<dbReference type="SUPFAM" id="SSF52540">
    <property type="entry name" value="P-loop containing nucleoside triphosphate hydrolases"/>
    <property type="match status" value="1"/>
</dbReference>
<dbReference type="EMBL" id="SNXC01000009">
    <property type="protein sequence ID" value="TDO99948.1"/>
    <property type="molecule type" value="Genomic_DNA"/>
</dbReference>
<accession>A0A4R6MDX0</accession>
<keyword evidence="3 4" id="KW-0067">ATP-binding</keyword>
<evidence type="ECO:0000259" key="7">
    <source>
        <dbReference type="PROSITE" id="PS50011"/>
    </source>
</evidence>
<dbReference type="SUPFAM" id="SSF55073">
    <property type="entry name" value="Nucleotide cyclase"/>
    <property type="match status" value="1"/>
</dbReference>
<dbReference type="Pfam" id="PF00069">
    <property type="entry name" value="Pkinase"/>
    <property type="match status" value="1"/>
</dbReference>
<dbReference type="SMART" id="SM00220">
    <property type="entry name" value="S_TKc"/>
    <property type="match status" value="1"/>
</dbReference>
<keyword evidence="5" id="KW-0175">Coiled coil</keyword>
<evidence type="ECO:0000256" key="6">
    <source>
        <dbReference type="SAM" id="MobiDB-lite"/>
    </source>
</evidence>
<dbReference type="InterPro" id="IPR008271">
    <property type="entry name" value="Ser/Thr_kinase_AS"/>
</dbReference>
<dbReference type="Pfam" id="PF13191">
    <property type="entry name" value="AAA_16"/>
    <property type="match status" value="1"/>
</dbReference>
<evidence type="ECO:0000256" key="1">
    <source>
        <dbReference type="ARBA" id="ARBA00004167"/>
    </source>
</evidence>
<comment type="caution">
    <text evidence="8">The sequence shown here is derived from an EMBL/GenBank/DDBJ whole genome shotgun (WGS) entry which is preliminary data.</text>
</comment>
<dbReference type="InterPro" id="IPR011990">
    <property type="entry name" value="TPR-like_helical_dom_sf"/>
</dbReference>
<dbReference type="PROSITE" id="PS50011">
    <property type="entry name" value="PROTEIN_KINASE_DOM"/>
    <property type="match status" value="1"/>
</dbReference>
<evidence type="ECO:0000256" key="5">
    <source>
        <dbReference type="SAM" id="Coils"/>
    </source>
</evidence>
<proteinExistence type="predicted"/>
<keyword evidence="2 4" id="KW-0547">Nucleotide-binding</keyword>
<feature type="binding site" evidence="4">
    <location>
        <position position="46"/>
    </location>
    <ligand>
        <name>ATP</name>
        <dbReference type="ChEBI" id="CHEBI:30616"/>
    </ligand>
</feature>
<protein>
    <submittedName>
        <fullName evidence="8">AAA ATPase-like protein</fullName>
    </submittedName>
</protein>
<dbReference type="InterPro" id="IPR017441">
    <property type="entry name" value="Protein_kinase_ATP_BS"/>
</dbReference>
<dbReference type="InterPro" id="IPR041664">
    <property type="entry name" value="AAA_16"/>
</dbReference>
<reference evidence="8 9" key="1">
    <citation type="submission" date="2019-03" db="EMBL/GenBank/DDBJ databases">
        <title>Genomic Encyclopedia of Type Strains, Phase III (KMG-III): the genomes of soil and plant-associated and newly described type strains.</title>
        <authorList>
            <person name="Whitman W."/>
        </authorList>
    </citation>
    <scope>NUCLEOTIDE SEQUENCE [LARGE SCALE GENOMIC DNA]</scope>
    <source>
        <strain evidence="8 9">CECT 7378</strain>
    </source>
</reference>
<dbReference type="InterPro" id="IPR011009">
    <property type="entry name" value="Kinase-like_dom_sf"/>
</dbReference>
<dbReference type="InterPro" id="IPR027417">
    <property type="entry name" value="P-loop_NTPase"/>
</dbReference>
<dbReference type="SUPFAM" id="SSF56112">
    <property type="entry name" value="Protein kinase-like (PK-like)"/>
    <property type="match status" value="1"/>
</dbReference>
<evidence type="ECO:0000256" key="4">
    <source>
        <dbReference type="PROSITE-ProRule" id="PRU10141"/>
    </source>
</evidence>
<sequence>MSQRFSDISTRFISNAYELLHKIGEGGFGVVYKAIYKRTGQTVAIKFLHITHEKDTNQQARQSARFERESNIVSQLSHAHIVRLLDKGVMDDSTVFSVFEFVEGTSLSDHLKQNGALSINETYDVMLQVLDAIVYAHSQGIIHRDVKPSNIMLNHSGAKLHVKLLDFGISTLTLGQQPEDYRAITITQESLGTPTYCSPEQLRGELTTFSTDLYMWGLVFIECLTGAPAIPGTSVAEIYHQHLNDVPIKIPAPLLDHPLGALLERTLRKNPKDRIDDGQILFDDLNSLLVNNLVGKLLPDTSNATHLNSLENNGANNTATLLLRSDDPNFIPSVTTQSIERRYMTVLSLTIDVRHTDRYDAAESDVVEALFQSTQNQYIDVARRYGGFHVGNLSNQSVFYFGYPVGSDHDARLAARTALEVLSLSKRQASYLTKKHGCTFETNCGIHSGIMLKRSNQVPEGFTSHTATQMAQAATNRQILCSADTQAILAPYYNFSENRYSEKINAVHHGVELTSERVIEAFGFIRGTRNAYPLVGRQTELCQIRASIKRSEQYNPEDEVPQNANHINQAVYIHADAGIGKSRLIQELRRHESTRSQKIFQCLPEHQNNALYPVLTVVKHYLNRQKLEGSSEYRYLIDTLIDAEFTGSKEEITTLLAIWLNLPDIDNKNLSSLSPAAQKELLFEGLAYLLRENTTLHPLYIFEDVHWADNTTLEFIAALLSTAQNVEQYSEQTAAQIEEALGSDSLKLASEYKDKSKAQHKNESRAENSDHPSIVITSRNELPAQLNHSNIHTIALAPLDQAATEAFISELFEGADISDAVKNVLLDRTDGVPLFIEELATAMRRNNTVRIQNNTVDFTDPDNIDQIPSSLRESIQSKIDHLVYAKDTLQLASSFGRQFNYNLLVAASPYSELQVQNDLDELINNQVIIQQRHVDGDRYLFKHALVRDAGYDSIDTQTKPAIHGLIANAIQEHADVSDRFIAAELAYHYEQSIQYENAAIWYKKSADLAEISWAFEDAISLYENAIGLEKLNINNRDFSRLKSCLDSLGTCLGILGYEGESRKKHCELYLLLNIDTEGEWKANTSIIIGRNYGTFHNYKQALKQFFTALDILKSIRKSSPDINSSWQKIWLRAKREIFYIYFWQENTNEMKKILNEIDPIIDQITDKSEKAEFFHAKFQYIQRKKLYDISLEDLNIQRQAVDNAKASETRELYTYTLLAYGMGQIHCKLGIEAIQSLKDALSNARQKNERILEARCLTYLALAYRIEYDEKNAFITANQALQISQKLNLVEYVAIAHANIAWVHFYKENIQEAKKELAICFIQQSKSSSNYNHPLIWISHILAIALNLEDKKTIQTLSKKINQNRSYKLNPIMEDIIYEFSEFNITESNIEQFLTSSKTEKYI</sequence>
<dbReference type="SUPFAM" id="SSF48452">
    <property type="entry name" value="TPR-like"/>
    <property type="match status" value="1"/>
</dbReference>
<keyword evidence="9" id="KW-1185">Reference proteome</keyword>
<dbReference type="Gene3D" id="3.30.70.1230">
    <property type="entry name" value="Nucleotide cyclase"/>
    <property type="match status" value="1"/>
</dbReference>
<dbReference type="GO" id="GO:0016020">
    <property type="term" value="C:membrane"/>
    <property type="evidence" value="ECO:0007669"/>
    <property type="project" value="UniProtKB-SubCell"/>
</dbReference>
<feature type="compositionally biased region" description="Basic and acidic residues" evidence="6">
    <location>
        <begin position="752"/>
        <end position="770"/>
    </location>
</feature>